<dbReference type="GeneID" id="78293887"/>
<proteinExistence type="predicted"/>
<evidence type="ECO:0000313" key="3">
    <source>
        <dbReference type="EMBL" id="PVY45526.1"/>
    </source>
</evidence>
<keyword evidence="1" id="KW-0812">Transmembrane</keyword>
<reference evidence="3 4" key="1">
    <citation type="submission" date="2018-04" db="EMBL/GenBank/DDBJ databases">
        <title>Genomic Encyclopedia of Type Strains, Phase IV (KMG-IV): sequencing the most valuable type-strain genomes for metagenomic binning, comparative biology and taxonomic classification.</title>
        <authorList>
            <person name="Goeker M."/>
        </authorList>
    </citation>
    <scope>NUCLEOTIDE SEQUENCE [LARGE SCALE GENOMIC DNA]</scope>
    <source>
        <strain evidence="3 4">DSM 14823</strain>
    </source>
</reference>
<evidence type="ECO:0000313" key="5">
    <source>
        <dbReference type="Proteomes" id="UP000576225"/>
    </source>
</evidence>
<comment type="caution">
    <text evidence="3">The sequence shown here is derived from an EMBL/GenBank/DDBJ whole genome shotgun (WGS) entry which is preliminary data.</text>
</comment>
<feature type="transmembrane region" description="Helical" evidence="1">
    <location>
        <begin position="6"/>
        <end position="29"/>
    </location>
</feature>
<feature type="transmembrane region" description="Helical" evidence="1">
    <location>
        <begin position="135"/>
        <end position="157"/>
    </location>
</feature>
<protein>
    <recommendedName>
        <fullName evidence="6">HAMP domain-containing protein</fullName>
    </recommendedName>
</protein>
<dbReference type="AlphaFoldDB" id="A0A2U1BA38"/>
<reference evidence="2 5" key="2">
    <citation type="submission" date="2020-04" db="EMBL/GenBank/DDBJ databases">
        <authorList>
            <person name="Hitch T.C.A."/>
            <person name="Wylensek D."/>
            <person name="Clavel T."/>
        </authorList>
    </citation>
    <scope>NUCLEOTIDE SEQUENCE [LARGE SCALE GENOMIC DNA]</scope>
    <source>
        <strain evidence="2 5">COR2-253-APC-1A</strain>
    </source>
</reference>
<organism evidence="3 4">
    <name type="scientific">Victivallis vadensis</name>
    <dbReference type="NCBI Taxonomy" id="172901"/>
    <lineage>
        <taxon>Bacteria</taxon>
        <taxon>Pseudomonadati</taxon>
        <taxon>Lentisphaerota</taxon>
        <taxon>Lentisphaeria</taxon>
        <taxon>Victivallales</taxon>
        <taxon>Victivallaceae</taxon>
        <taxon>Victivallis</taxon>
    </lineage>
</organism>
<keyword evidence="4" id="KW-1185">Reference proteome</keyword>
<dbReference type="EMBL" id="QEKH01000002">
    <property type="protein sequence ID" value="PVY45526.1"/>
    <property type="molecule type" value="Genomic_DNA"/>
</dbReference>
<keyword evidence="1" id="KW-0472">Membrane</keyword>
<gene>
    <name evidence="3" type="ORF">C8D82_10297</name>
    <name evidence="2" type="ORF">HF882_12875</name>
</gene>
<dbReference type="EMBL" id="JABAEW010000025">
    <property type="protein sequence ID" value="NMD87478.1"/>
    <property type="molecule type" value="Genomic_DNA"/>
</dbReference>
<evidence type="ECO:0000256" key="1">
    <source>
        <dbReference type="SAM" id="Phobius"/>
    </source>
</evidence>
<sequence>MQVTQSVRFGASILIVFNLLMSFACIWIFTRMAPVIDKINARNNRSLQACEEMLSALAEPPAPLALQRFRIALNMASGNITETGEPLALRQIRANYEAAFRGDITARTATLEGINRISEANRLAMIKAADEARQLGYAGAWGVVFMAIILLFAGLVFKRRVVRNLAQPFEEIDAVIDARHSGDRLRRCTGAGLPRDVERIYSGINEIIDHEGER</sequence>
<evidence type="ECO:0000313" key="4">
    <source>
        <dbReference type="Proteomes" id="UP000245959"/>
    </source>
</evidence>
<dbReference type="Proteomes" id="UP000245959">
    <property type="component" value="Unassembled WGS sequence"/>
</dbReference>
<evidence type="ECO:0000313" key="2">
    <source>
        <dbReference type="EMBL" id="NMD87478.1"/>
    </source>
</evidence>
<dbReference type="RefSeq" id="WP_116882555.1">
    <property type="nucleotide sequence ID" value="NZ_CABMMC010000144.1"/>
</dbReference>
<name>A0A2U1BA38_9BACT</name>
<keyword evidence="1" id="KW-1133">Transmembrane helix</keyword>
<accession>A0A2U1BA38</accession>
<dbReference type="OrthoDB" id="9816090at2"/>
<evidence type="ECO:0008006" key="6">
    <source>
        <dbReference type="Google" id="ProtNLM"/>
    </source>
</evidence>
<dbReference type="Proteomes" id="UP000576225">
    <property type="component" value="Unassembled WGS sequence"/>
</dbReference>